<dbReference type="Proteomes" id="UP000317369">
    <property type="component" value="Chromosome"/>
</dbReference>
<dbReference type="PANTHER" id="PTHR30469:SF15">
    <property type="entry name" value="HLYD FAMILY OF SECRETION PROTEINS"/>
    <property type="match status" value="1"/>
</dbReference>
<name>A0A517YS05_9BACT</name>
<comment type="similarity">
    <text evidence="1">Belongs to the membrane fusion protein (MFP) (TC 8.A.1) family.</text>
</comment>
<feature type="domain" description="Multidrug resistance protein MdtA-like barrel-sandwich hybrid" evidence="5">
    <location>
        <begin position="89"/>
        <end position="225"/>
    </location>
</feature>
<dbReference type="InterPro" id="IPR058625">
    <property type="entry name" value="MdtA-like_BSH"/>
</dbReference>
<dbReference type="GO" id="GO:1990281">
    <property type="term" value="C:efflux pump complex"/>
    <property type="evidence" value="ECO:0007669"/>
    <property type="project" value="TreeGrafter"/>
</dbReference>
<feature type="transmembrane region" description="Helical" evidence="4">
    <location>
        <begin position="12"/>
        <end position="35"/>
    </location>
</feature>
<evidence type="ECO:0000256" key="3">
    <source>
        <dbReference type="SAM" id="MobiDB-lite"/>
    </source>
</evidence>
<dbReference type="KEGG" id="pcor:KS4_10370"/>
<dbReference type="InterPro" id="IPR006143">
    <property type="entry name" value="RND_pump_MFP"/>
</dbReference>
<feature type="domain" description="CusB-like beta-barrel" evidence="6">
    <location>
        <begin position="238"/>
        <end position="306"/>
    </location>
</feature>
<evidence type="ECO:0000313" key="8">
    <source>
        <dbReference type="Proteomes" id="UP000317369"/>
    </source>
</evidence>
<dbReference type="Gene3D" id="1.10.287.470">
    <property type="entry name" value="Helix hairpin bin"/>
    <property type="match status" value="1"/>
</dbReference>
<sequence>MGHSTNKVFWISILAAGGGLVLGALFTSTVFTYVIRAQAMKEIEKVKEQIRAGASQGAPPASVRVDYAAYESVQNRFDVVGRLQELQMSEIASEVEGKVLRVPVEEGDRVVGGETVVAEIDGTWAELALKQAQADVAARKATLVKSEGDLKLLEQLARANSAKPKEVTDMRAQVESERANLEAAVAVVEKAREQIDRLKITAPFDGVVVNQMTEEGQWVSPGGSIAEIISDGQIDAIVNVPERFINMISIDDKVAVVIDAIGQKFEGDVVSITPMGSNSSRTFPVKVRLNDVNGRLLPGMSVTARLPIGTQSDEVIVPRDALLFTAKGPVVWVAVPPEDGQGMPIAMSVPVRELFGQNGKVVVEPTNPATADLLADGTQVVVMGAEQILFPGQSLAIDNAPIAEQPKDNGSSLPEPATSEPAKTEAKIDS</sequence>
<evidence type="ECO:0000256" key="4">
    <source>
        <dbReference type="SAM" id="Phobius"/>
    </source>
</evidence>
<keyword evidence="4" id="KW-0812">Transmembrane</keyword>
<dbReference type="NCBIfam" id="TIGR01730">
    <property type="entry name" value="RND_mfp"/>
    <property type="match status" value="1"/>
</dbReference>
<dbReference type="InterPro" id="IPR058792">
    <property type="entry name" value="Beta-barrel_RND_2"/>
</dbReference>
<evidence type="ECO:0000313" key="7">
    <source>
        <dbReference type="EMBL" id="QDU32998.1"/>
    </source>
</evidence>
<evidence type="ECO:0000259" key="6">
    <source>
        <dbReference type="Pfam" id="PF25954"/>
    </source>
</evidence>
<dbReference type="Gene3D" id="2.40.50.100">
    <property type="match status" value="1"/>
</dbReference>
<organism evidence="7 8">
    <name type="scientific">Poriferisphaera corsica</name>
    <dbReference type="NCBI Taxonomy" id="2528020"/>
    <lineage>
        <taxon>Bacteria</taxon>
        <taxon>Pseudomonadati</taxon>
        <taxon>Planctomycetota</taxon>
        <taxon>Phycisphaerae</taxon>
        <taxon>Phycisphaerales</taxon>
        <taxon>Phycisphaeraceae</taxon>
        <taxon>Poriferisphaera</taxon>
    </lineage>
</organism>
<feature type="coiled-coil region" evidence="2">
    <location>
        <begin position="171"/>
        <end position="201"/>
    </location>
</feature>
<evidence type="ECO:0000256" key="1">
    <source>
        <dbReference type="ARBA" id="ARBA00009477"/>
    </source>
</evidence>
<dbReference type="RefSeq" id="WP_200761585.1">
    <property type="nucleotide sequence ID" value="NZ_CP036425.1"/>
</dbReference>
<evidence type="ECO:0000256" key="2">
    <source>
        <dbReference type="SAM" id="Coils"/>
    </source>
</evidence>
<dbReference type="AlphaFoldDB" id="A0A517YS05"/>
<dbReference type="Pfam" id="PF25917">
    <property type="entry name" value="BSH_RND"/>
    <property type="match status" value="1"/>
</dbReference>
<dbReference type="EMBL" id="CP036425">
    <property type="protein sequence ID" value="QDU32998.1"/>
    <property type="molecule type" value="Genomic_DNA"/>
</dbReference>
<reference evidence="7 8" key="1">
    <citation type="submission" date="2019-02" db="EMBL/GenBank/DDBJ databases">
        <title>Deep-cultivation of Planctomycetes and their phenomic and genomic characterization uncovers novel biology.</title>
        <authorList>
            <person name="Wiegand S."/>
            <person name="Jogler M."/>
            <person name="Boedeker C."/>
            <person name="Pinto D."/>
            <person name="Vollmers J."/>
            <person name="Rivas-Marin E."/>
            <person name="Kohn T."/>
            <person name="Peeters S.H."/>
            <person name="Heuer A."/>
            <person name="Rast P."/>
            <person name="Oberbeckmann S."/>
            <person name="Bunk B."/>
            <person name="Jeske O."/>
            <person name="Meyerdierks A."/>
            <person name="Storesund J.E."/>
            <person name="Kallscheuer N."/>
            <person name="Luecker S."/>
            <person name="Lage O.M."/>
            <person name="Pohl T."/>
            <person name="Merkel B.J."/>
            <person name="Hornburger P."/>
            <person name="Mueller R.-W."/>
            <person name="Bruemmer F."/>
            <person name="Labrenz M."/>
            <person name="Spormann A.M."/>
            <person name="Op den Camp H."/>
            <person name="Overmann J."/>
            <person name="Amann R."/>
            <person name="Jetten M.S.M."/>
            <person name="Mascher T."/>
            <person name="Medema M.H."/>
            <person name="Devos D.P."/>
            <person name="Kaster A.-K."/>
            <person name="Ovreas L."/>
            <person name="Rohde M."/>
            <person name="Galperin M.Y."/>
            <person name="Jogler C."/>
        </authorList>
    </citation>
    <scope>NUCLEOTIDE SEQUENCE [LARGE SCALE GENOMIC DNA]</scope>
    <source>
        <strain evidence="7 8">KS4</strain>
    </source>
</reference>
<keyword evidence="2" id="KW-0175">Coiled coil</keyword>
<evidence type="ECO:0000259" key="5">
    <source>
        <dbReference type="Pfam" id="PF25917"/>
    </source>
</evidence>
<gene>
    <name evidence="7" type="primary">mdtA_1</name>
    <name evidence="7" type="ORF">KS4_10370</name>
</gene>
<keyword evidence="8" id="KW-1185">Reference proteome</keyword>
<dbReference type="Gene3D" id="2.40.420.20">
    <property type="match status" value="1"/>
</dbReference>
<proteinExistence type="inferred from homology"/>
<protein>
    <submittedName>
        <fullName evidence="7">Multidrug resistance protein MdtA</fullName>
    </submittedName>
</protein>
<accession>A0A517YS05</accession>
<keyword evidence="4" id="KW-1133">Transmembrane helix</keyword>
<dbReference type="GO" id="GO:0015562">
    <property type="term" value="F:efflux transmembrane transporter activity"/>
    <property type="evidence" value="ECO:0007669"/>
    <property type="project" value="TreeGrafter"/>
</dbReference>
<feature type="region of interest" description="Disordered" evidence="3">
    <location>
        <begin position="399"/>
        <end position="430"/>
    </location>
</feature>
<dbReference type="Gene3D" id="2.40.30.170">
    <property type="match status" value="1"/>
</dbReference>
<dbReference type="SUPFAM" id="SSF111369">
    <property type="entry name" value="HlyD-like secretion proteins"/>
    <property type="match status" value="1"/>
</dbReference>
<dbReference type="Pfam" id="PF25954">
    <property type="entry name" value="Beta-barrel_RND_2"/>
    <property type="match status" value="1"/>
</dbReference>
<dbReference type="PANTHER" id="PTHR30469">
    <property type="entry name" value="MULTIDRUG RESISTANCE PROTEIN MDTA"/>
    <property type="match status" value="1"/>
</dbReference>
<keyword evidence="4" id="KW-0472">Membrane</keyword>